<dbReference type="EMBL" id="FNBP01000004">
    <property type="protein sequence ID" value="SDG00741.1"/>
    <property type="molecule type" value="Genomic_DNA"/>
</dbReference>
<evidence type="ECO:0000313" key="3">
    <source>
        <dbReference type="Proteomes" id="UP000199399"/>
    </source>
</evidence>
<proteinExistence type="predicted"/>
<organism evidence="2 3">
    <name type="scientific">Sulfitobacter delicatus</name>
    <dbReference type="NCBI Taxonomy" id="218672"/>
    <lineage>
        <taxon>Bacteria</taxon>
        <taxon>Pseudomonadati</taxon>
        <taxon>Pseudomonadota</taxon>
        <taxon>Alphaproteobacteria</taxon>
        <taxon>Rhodobacterales</taxon>
        <taxon>Roseobacteraceae</taxon>
        <taxon>Sulfitobacter</taxon>
    </lineage>
</organism>
<keyword evidence="1" id="KW-0732">Signal</keyword>
<evidence type="ECO:0000313" key="2">
    <source>
        <dbReference type="EMBL" id="SDG00741.1"/>
    </source>
</evidence>
<evidence type="ECO:0008006" key="4">
    <source>
        <dbReference type="Google" id="ProtNLM"/>
    </source>
</evidence>
<protein>
    <recommendedName>
        <fullName evidence="4">Lipoprotein</fullName>
    </recommendedName>
</protein>
<feature type="signal peptide" evidence="1">
    <location>
        <begin position="1"/>
        <end position="17"/>
    </location>
</feature>
<reference evidence="3" key="1">
    <citation type="submission" date="2016-10" db="EMBL/GenBank/DDBJ databases">
        <authorList>
            <person name="Varghese N."/>
            <person name="Submissions S."/>
        </authorList>
    </citation>
    <scope>NUCLEOTIDE SEQUENCE [LARGE SCALE GENOMIC DNA]</scope>
    <source>
        <strain evidence="3">DSM 16477</strain>
    </source>
</reference>
<dbReference type="RefSeq" id="WP_093741497.1">
    <property type="nucleotide sequence ID" value="NZ_FNBP01000004.1"/>
</dbReference>
<dbReference type="OrthoDB" id="7773807at2"/>
<dbReference type="STRING" id="218672.SAMN04489759_104140"/>
<keyword evidence="3" id="KW-1185">Reference proteome</keyword>
<dbReference type="PROSITE" id="PS51257">
    <property type="entry name" value="PROKAR_LIPOPROTEIN"/>
    <property type="match status" value="1"/>
</dbReference>
<sequence>MRKTLLALLASTLLVSACGFRDSRVNPMNWFGPARAEAVTPEANDNPLIPKRSGLFAKRRAEVETYEGRPFEQITDLTVEPVPGGAIIRATGLAARQGIYSVRLTPANEEELPVNGVLTYRLEGVRPDRSTRQGTQPTREVIAGRRLTEQDLRGVREIRVEGELNALVSRR</sequence>
<feature type="chain" id="PRO_5011523387" description="Lipoprotein" evidence="1">
    <location>
        <begin position="18"/>
        <end position="171"/>
    </location>
</feature>
<dbReference type="AlphaFoldDB" id="A0A1G7QQC5"/>
<evidence type="ECO:0000256" key="1">
    <source>
        <dbReference type="SAM" id="SignalP"/>
    </source>
</evidence>
<gene>
    <name evidence="2" type="ORF">SAMN04489759_104140</name>
</gene>
<dbReference type="Proteomes" id="UP000199399">
    <property type="component" value="Unassembled WGS sequence"/>
</dbReference>
<name>A0A1G7QQC5_9RHOB</name>
<accession>A0A1G7QQC5</accession>